<protein>
    <submittedName>
        <fullName evidence="2">DUF1294 domain-containing protein</fullName>
    </submittedName>
</protein>
<name>A0ABS7CGL1_9BACL</name>
<comment type="caution">
    <text evidence="2">The sequence shown here is derived from an EMBL/GenBank/DDBJ whole genome shotgun (WGS) entry which is preliminary data.</text>
</comment>
<keyword evidence="3" id="KW-1185">Reference proteome</keyword>
<dbReference type="EMBL" id="JAHZIK010001995">
    <property type="protein sequence ID" value="MBW7460067.1"/>
    <property type="molecule type" value="Genomic_DNA"/>
</dbReference>
<gene>
    <name evidence="2" type="ORF">K0U00_38995</name>
</gene>
<evidence type="ECO:0000313" key="2">
    <source>
        <dbReference type="EMBL" id="MBW7460067.1"/>
    </source>
</evidence>
<sequence length="92" mass="10191">MQLLGLYLVIINIIAFVLMRVDKSRSASARGRKHRIPERRLLGIGAAGGALGGWLAMRMFRHKTKHIAFAAGLPVMVVIHAAILIAVYRYLI</sequence>
<dbReference type="Proteomes" id="UP001519887">
    <property type="component" value="Unassembled WGS sequence"/>
</dbReference>
<evidence type="ECO:0000256" key="1">
    <source>
        <dbReference type="SAM" id="Phobius"/>
    </source>
</evidence>
<organism evidence="2 3">
    <name type="scientific">Paenibacillus sepulcri</name>
    <dbReference type="NCBI Taxonomy" id="359917"/>
    <lineage>
        <taxon>Bacteria</taxon>
        <taxon>Bacillati</taxon>
        <taxon>Bacillota</taxon>
        <taxon>Bacilli</taxon>
        <taxon>Bacillales</taxon>
        <taxon>Paenibacillaceae</taxon>
        <taxon>Paenibacillus</taxon>
    </lineage>
</organism>
<keyword evidence="1" id="KW-0812">Transmembrane</keyword>
<feature type="transmembrane region" description="Helical" evidence="1">
    <location>
        <begin position="66"/>
        <end position="91"/>
    </location>
</feature>
<accession>A0ABS7CGL1</accession>
<dbReference type="Pfam" id="PF06961">
    <property type="entry name" value="DUF1294"/>
    <property type="match status" value="1"/>
</dbReference>
<reference evidence="2 3" key="1">
    <citation type="submission" date="2021-07" db="EMBL/GenBank/DDBJ databases">
        <title>Paenibacillus radiodurans sp. nov., isolated from the southeastern edge of Tengger Desert.</title>
        <authorList>
            <person name="Zhang G."/>
        </authorList>
    </citation>
    <scope>NUCLEOTIDE SEQUENCE [LARGE SCALE GENOMIC DNA]</scope>
    <source>
        <strain evidence="2 3">CCM 7311</strain>
    </source>
</reference>
<keyword evidence="1" id="KW-1133">Transmembrane helix</keyword>
<feature type="transmembrane region" description="Helical" evidence="1">
    <location>
        <begin position="6"/>
        <end position="21"/>
    </location>
</feature>
<keyword evidence="1" id="KW-0472">Membrane</keyword>
<evidence type="ECO:0000313" key="3">
    <source>
        <dbReference type="Proteomes" id="UP001519887"/>
    </source>
</evidence>
<dbReference type="InterPro" id="IPR010718">
    <property type="entry name" value="DUF1294"/>
</dbReference>
<feature type="transmembrane region" description="Helical" evidence="1">
    <location>
        <begin position="41"/>
        <end position="60"/>
    </location>
</feature>
<dbReference type="RefSeq" id="WP_210039680.1">
    <property type="nucleotide sequence ID" value="NZ_JBHLVU010000008.1"/>
</dbReference>
<proteinExistence type="predicted"/>